<dbReference type="AlphaFoldDB" id="A0AAP4LCG2"/>
<evidence type="ECO:0000259" key="8">
    <source>
        <dbReference type="PROSITE" id="PS50850"/>
    </source>
</evidence>
<feature type="transmembrane region" description="Helical" evidence="7">
    <location>
        <begin position="276"/>
        <end position="292"/>
    </location>
</feature>
<dbReference type="InterPro" id="IPR050382">
    <property type="entry name" value="MFS_Na/Anion_cotransporter"/>
</dbReference>
<gene>
    <name evidence="9" type="ORF">QQF32_20220</name>
</gene>
<dbReference type="GO" id="GO:0005886">
    <property type="term" value="C:plasma membrane"/>
    <property type="evidence" value="ECO:0007669"/>
    <property type="project" value="UniProtKB-SubCell"/>
</dbReference>
<keyword evidence="2" id="KW-1003">Cell membrane</keyword>
<feature type="transmembrane region" description="Helical" evidence="7">
    <location>
        <begin position="333"/>
        <end position="357"/>
    </location>
</feature>
<dbReference type="CDD" id="cd17319">
    <property type="entry name" value="MFS_ExuT_GudP_like"/>
    <property type="match status" value="1"/>
</dbReference>
<keyword evidence="10" id="KW-1185">Reference proteome</keyword>
<evidence type="ECO:0000256" key="2">
    <source>
        <dbReference type="ARBA" id="ARBA00022475"/>
    </source>
</evidence>
<feature type="transmembrane region" description="Helical" evidence="7">
    <location>
        <begin position="42"/>
        <end position="61"/>
    </location>
</feature>
<dbReference type="PIRSF" id="PIRSF002808">
    <property type="entry name" value="Hexose_phosphate_transp"/>
    <property type="match status" value="1"/>
</dbReference>
<name>A0AAP4LCG2_9ENTR</name>
<evidence type="ECO:0000313" key="9">
    <source>
        <dbReference type="EMBL" id="MDK9365522.1"/>
    </source>
</evidence>
<evidence type="ECO:0000256" key="4">
    <source>
        <dbReference type="ARBA" id="ARBA00022989"/>
    </source>
</evidence>
<feature type="transmembrane region" description="Helical" evidence="7">
    <location>
        <begin position="245"/>
        <end position="264"/>
    </location>
</feature>
<protein>
    <submittedName>
        <fullName evidence="9">MFS transporter</fullName>
    </submittedName>
</protein>
<evidence type="ECO:0000313" key="10">
    <source>
        <dbReference type="Proteomes" id="UP001223214"/>
    </source>
</evidence>
<keyword evidence="3 7" id="KW-0812">Transmembrane</keyword>
<dbReference type="GO" id="GO:0022857">
    <property type="term" value="F:transmembrane transporter activity"/>
    <property type="evidence" value="ECO:0007669"/>
    <property type="project" value="InterPro"/>
</dbReference>
<dbReference type="EMBL" id="JASSOM010000076">
    <property type="protein sequence ID" value="MDK9365522.1"/>
    <property type="molecule type" value="Genomic_DNA"/>
</dbReference>
<keyword evidence="5 7" id="KW-0472">Membrane</keyword>
<dbReference type="InterPro" id="IPR011701">
    <property type="entry name" value="MFS"/>
</dbReference>
<feature type="transmembrane region" description="Helical" evidence="7">
    <location>
        <begin position="206"/>
        <end position="225"/>
    </location>
</feature>
<evidence type="ECO:0000256" key="6">
    <source>
        <dbReference type="ARBA" id="ARBA00038514"/>
    </source>
</evidence>
<dbReference type="PROSITE" id="PS50850">
    <property type="entry name" value="MFS"/>
    <property type="match status" value="1"/>
</dbReference>
<dbReference type="InterPro" id="IPR000849">
    <property type="entry name" value="Sugar_P_transporter"/>
</dbReference>
<evidence type="ECO:0000256" key="3">
    <source>
        <dbReference type="ARBA" id="ARBA00022692"/>
    </source>
</evidence>
<reference evidence="9 10" key="1">
    <citation type="submission" date="2023-06" db="EMBL/GenBank/DDBJ databases">
        <title>Identification and characterization of antibiotic-resistant Gram-negative bacteria.</title>
        <authorList>
            <person name="Cho G.-S."/>
            <person name="Lee J."/>
            <person name="Tai E."/>
            <person name="Jeong S."/>
            <person name="Kim I."/>
            <person name="Kim B.-E."/>
            <person name="Jeong M.-I."/>
            <person name="Oh K.-K."/>
            <person name="Franz C.M.A.P."/>
        </authorList>
    </citation>
    <scope>NUCLEOTIDE SEQUENCE [LARGE SCALE GENOMIC DNA]</scope>
    <source>
        <strain evidence="9 10">V106_12</strain>
    </source>
</reference>
<comment type="similarity">
    <text evidence="6">Belongs to the major facilitator superfamily. Phthalate permease family.</text>
</comment>
<evidence type="ECO:0000256" key="7">
    <source>
        <dbReference type="SAM" id="Phobius"/>
    </source>
</evidence>
<proteinExistence type="inferred from homology"/>
<feature type="transmembrane region" description="Helical" evidence="7">
    <location>
        <begin position="6"/>
        <end position="30"/>
    </location>
</feature>
<organism evidence="9 10">
    <name type="scientific">Lelliottia wanjuensis</name>
    <dbReference type="NCBI Taxonomy" id="3050585"/>
    <lineage>
        <taxon>Bacteria</taxon>
        <taxon>Pseudomonadati</taxon>
        <taxon>Pseudomonadota</taxon>
        <taxon>Gammaproteobacteria</taxon>
        <taxon>Enterobacterales</taxon>
        <taxon>Enterobacteriaceae</taxon>
        <taxon>Lelliottia</taxon>
    </lineage>
</organism>
<dbReference type="InterPro" id="IPR036259">
    <property type="entry name" value="MFS_trans_sf"/>
</dbReference>
<dbReference type="Proteomes" id="UP001223214">
    <property type="component" value="Unassembled WGS sequence"/>
</dbReference>
<dbReference type="Pfam" id="PF07690">
    <property type="entry name" value="MFS_1"/>
    <property type="match status" value="1"/>
</dbReference>
<comment type="subcellular location">
    <subcellularLocation>
        <location evidence="1">Cell membrane</location>
        <topology evidence="1">Multi-pass membrane protein</topology>
    </subcellularLocation>
</comment>
<dbReference type="InterPro" id="IPR020846">
    <property type="entry name" value="MFS_dom"/>
</dbReference>
<feature type="transmembrane region" description="Helical" evidence="7">
    <location>
        <begin position="162"/>
        <end position="182"/>
    </location>
</feature>
<feature type="transmembrane region" description="Helical" evidence="7">
    <location>
        <begin position="298"/>
        <end position="321"/>
    </location>
</feature>
<evidence type="ECO:0000256" key="1">
    <source>
        <dbReference type="ARBA" id="ARBA00004651"/>
    </source>
</evidence>
<comment type="caution">
    <text evidence="9">The sequence shown here is derived from an EMBL/GenBank/DDBJ whole genome shotgun (WGS) entry which is preliminary data.</text>
</comment>
<feature type="domain" description="Major facilitator superfamily (MFS) profile" evidence="8">
    <location>
        <begin position="7"/>
        <end position="389"/>
    </location>
</feature>
<sequence length="400" mass="43079">MKNRFLMIFLLFVGYVVVYLDKTVMGFALLPIEREFDLRPEQLGYITGIFFLAYSLFQIPAGWLNDKFGYKKVLSMSLCLLGGFALCFGMLGFGLGLLVTFRFLSGVGHSGYPCSCAKAVVSNFPLEKRTFAQSILLSSAGLAMTAGPLVAVYSLNSLGWRGSFSILGLLAFAIAIAIMLWVPNPAPVKARAGAVTGYRTLLKNPIVVLLFISIFCINIPSYGLMAWLPKYLVQQRGMTLDVSGLVVAAGGLGIWISSLATGWLVGRYMQGKEPKVIFCCALLSALCIWLVYTSTSALTAGLLLFLGYVFLMAAFVTVFTLPMKRLPPEVMGAAMGIINTGGTLGGFVAPIAMGYLITVSQGYLSTFVFLALAMVVAGLAMLPLALKTRHALTEEKCDGI</sequence>
<keyword evidence="4 7" id="KW-1133">Transmembrane helix</keyword>
<accession>A0AAP4LCG2</accession>
<feature type="transmembrane region" description="Helical" evidence="7">
    <location>
        <begin position="363"/>
        <end position="386"/>
    </location>
</feature>
<dbReference type="PANTHER" id="PTHR11662:SF399">
    <property type="entry name" value="FI19708P1-RELATED"/>
    <property type="match status" value="1"/>
</dbReference>
<evidence type="ECO:0000256" key="5">
    <source>
        <dbReference type="ARBA" id="ARBA00023136"/>
    </source>
</evidence>
<dbReference type="RefSeq" id="WP_282492618.1">
    <property type="nucleotide sequence ID" value="NZ_JASCAP010000018.1"/>
</dbReference>
<feature type="transmembrane region" description="Helical" evidence="7">
    <location>
        <begin position="73"/>
        <end position="99"/>
    </location>
</feature>
<dbReference type="PANTHER" id="PTHR11662">
    <property type="entry name" value="SOLUTE CARRIER FAMILY 17"/>
    <property type="match status" value="1"/>
</dbReference>
<dbReference type="Gene3D" id="1.20.1250.20">
    <property type="entry name" value="MFS general substrate transporter like domains"/>
    <property type="match status" value="2"/>
</dbReference>
<dbReference type="SUPFAM" id="SSF103473">
    <property type="entry name" value="MFS general substrate transporter"/>
    <property type="match status" value="1"/>
</dbReference>